<comment type="caution">
    <text evidence="3">The sequence shown here is derived from an EMBL/GenBank/DDBJ whole genome shotgun (WGS) entry which is preliminary data.</text>
</comment>
<dbReference type="CDD" id="cd02325">
    <property type="entry name" value="R3H"/>
    <property type="match status" value="1"/>
</dbReference>
<evidence type="ECO:0000259" key="2">
    <source>
        <dbReference type="Pfam" id="PF13902"/>
    </source>
</evidence>
<protein>
    <submittedName>
        <fullName evidence="3">R3H-associated N-terminal domain-containing protein</fullName>
    </submittedName>
</protein>
<dbReference type="Pfam" id="PF13902">
    <property type="entry name" value="R3H-assoc"/>
    <property type="match status" value="1"/>
</dbReference>
<proteinExistence type="predicted"/>
<dbReference type="Proteomes" id="UP001174936">
    <property type="component" value="Unassembled WGS sequence"/>
</dbReference>
<organism evidence="3 4">
    <name type="scientific">Cercophora newfieldiana</name>
    <dbReference type="NCBI Taxonomy" id="92897"/>
    <lineage>
        <taxon>Eukaryota</taxon>
        <taxon>Fungi</taxon>
        <taxon>Dikarya</taxon>
        <taxon>Ascomycota</taxon>
        <taxon>Pezizomycotina</taxon>
        <taxon>Sordariomycetes</taxon>
        <taxon>Sordariomycetidae</taxon>
        <taxon>Sordariales</taxon>
        <taxon>Lasiosphaeriaceae</taxon>
        <taxon>Cercophora</taxon>
    </lineage>
</organism>
<evidence type="ECO:0000313" key="4">
    <source>
        <dbReference type="Proteomes" id="UP001174936"/>
    </source>
</evidence>
<dbReference type="AlphaFoldDB" id="A0AA39XWW7"/>
<reference evidence="3" key="1">
    <citation type="submission" date="2023-06" db="EMBL/GenBank/DDBJ databases">
        <title>Genome-scale phylogeny and comparative genomics of the fungal order Sordariales.</title>
        <authorList>
            <consortium name="Lawrence Berkeley National Laboratory"/>
            <person name="Hensen N."/>
            <person name="Bonometti L."/>
            <person name="Westerberg I."/>
            <person name="Brannstrom I.O."/>
            <person name="Guillou S."/>
            <person name="Cros-Aarteil S."/>
            <person name="Calhoun S."/>
            <person name="Haridas S."/>
            <person name="Kuo A."/>
            <person name="Mondo S."/>
            <person name="Pangilinan J."/>
            <person name="Riley R."/>
            <person name="Labutti K."/>
            <person name="Andreopoulos B."/>
            <person name="Lipzen A."/>
            <person name="Chen C."/>
            <person name="Yanf M."/>
            <person name="Daum C."/>
            <person name="Ng V."/>
            <person name="Clum A."/>
            <person name="Steindorff A."/>
            <person name="Ohm R."/>
            <person name="Martin F."/>
            <person name="Silar P."/>
            <person name="Natvig D."/>
            <person name="Lalanne C."/>
            <person name="Gautier V."/>
            <person name="Ament-Velasquez S.L."/>
            <person name="Kruys A."/>
            <person name="Hutchinson M.I."/>
            <person name="Powell A.J."/>
            <person name="Barry K."/>
            <person name="Miller A.N."/>
            <person name="Grigoriev I.V."/>
            <person name="Debuchy R."/>
            <person name="Gladieux P."/>
            <person name="Thoren M.H."/>
            <person name="Johannesson H."/>
        </authorList>
    </citation>
    <scope>NUCLEOTIDE SEQUENCE</scope>
    <source>
        <strain evidence="3">SMH2532-1</strain>
    </source>
</reference>
<feature type="region of interest" description="Disordered" evidence="1">
    <location>
        <begin position="99"/>
        <end position="135"/>
    </location>
</feature>
<dbReference type="EMBL" id="JAULSV010000006">
    <property type="protein sequence ID" value="KAK0641748.1"/>
    <property type="molecule type" value="Genomic_DNA"/>
</dbReference>
<name>A0AA39XWW7_9PEZI</name>
<evidence type="ECO:0000256" key="1">
    <source>
        <dbReference type="SAM" id="MobiDB-lite"/>
    </source>
</evidence>
<evidence type="ECO:0000313" key="3">
    <source>
        <dbReference type="EMBL" id="KAK0641748.1"/>
    </source>
</evidence>
<accession>A0AA39XWW7</accession>
<feature type="domain" description="R3H-associated N-terminal" evidence="2">
    <location>
        <begin position="108"/>
        <end position="222"/>
    </location>
</feature>
<keyword evidence="4" id="KW-1185">Reference proteome</keyword>
<sequence length="368" mass="40400">MAINNIPLAAEQEANPQQPPIAAAPPAHPHVLHQHSISNASTATVDVEAWTAEALASLAISPAARGTGAALTIPLDDHDHASSTTAPRMKLRNVAFDGAGAGIVPPRRPPSRRDSMKKRDELLKGKEGSRQRRRWENDHLLHVPNAQPPLPTDWQVRPTHPVLPTVPYALAQYWDKGLRERVEERKAAFAAHQRKKTNYGVAATVMAEVGKVPRDLRAKAKKTPAVRSWLRVLEEPVRQFLVDAGLVAKAADESAIEDSSDTEDEEIVFVGRNGSMVDGKTFKRAQRVEKGKPAESGMVLDTTGDDESGAFKRFLTHSISEYYGLSSKSITTGNPARRVVYIGVKQMGQRHAPLIHVLPPPLWEMFDK</sequence>
<gene>
    <name evidence="3" type="ORF">B0T16DRAFT_420472</name>
</gene>
<feature type="compositionally biased region" description="Basic and acidic residues" evidence="1">
    <location>
        <begin position="111"/>
        <end position="135"/>
    </location>
</feature>
<dbReference type="InterPro" id="IPR025952">
    <property type="entry name" value="R3H-assoc_dom"/>
</dbReference>